<proteinExistence type="predicted"/>
<dbReference type="SUPFAM" id="SSF54928">
    <property type="entry name" value="RNA-binding domain, RBD"/>
    <property type="match status" value="2"/>
</dbReference>
<dbReference type="CDD" id="cd12283">
    <property type="entry name" value="RRM1_RBM39_like"/>
    <property type="match status" value="1"/>
</dbReference>
<evidence type="ECO:0000256" key="4">
    <source>
        <dbReference type="PROSITE-ProRule" id="PRU00176"/>
    </source>
</evidence>
<sequence length="542" mass="60991">MDIDLEQLADAPYQKKQTSASPPSQRQQHDEDRHVRPTSNGPSPDSRARSRSRHDDRGDRRSHERSRDRYARDDYRHRDDSRRRSDHRRRSRSPTRGSRHYDDDRDRRGSSHTRYRSSRDDYSSNSRRPRSPVREKTPELTEAERDQRTVFVQQLAARLRTKELIRFFEQAGPVRDAQIVKDRLSGRSKGVGYVEFKSAETVPTALAMTGQLLLGLPIIAQLTEAEKNRQAREGAMTTKSQAAPPMPDAPFHRLYIGNVHFNIGEDDLRAVFEPFGEIQHASLQIDGDTGRSRGFGFVQFKDAAHAREALETMNGFELAGRAIRVGFGNDNIKVGTDAASTAALASAASAALAPPSASNRHQEGAYSSNDFSRDGRRESGRRRDRDERDGGSGRRQKDVLDDGRNGYQNISRTELMRKLARAEDGIHAQPAPHLVDHAKAPEVARGILLKNMFNPAEETGDSWTTELAEDVKAECEEKYGPVVHIHVEEHSLGEIYIKFKTMEGGKKAIQGLNGRWFGGRTIGASPLLDAIYHTKFPETKQL</sequence>
<dbReference type="InterPro" id="IPR003954">
    <property type="entry name" value="RRM_euk-type"/>
</dbReference>
<dbReference type="GeneID" id="63788769"/>
<feature type="compositionally biased region" description="Basic and acidic residues" evidence="5">
    <location>
        <begin position="99"/>
        <end position="109"/>
    </location>
</feature>
<feature type="region of interest" description="Disordered" evidence="5">
    <location>
        <begin position="1"/>
        <end position="145"/>
    </location>
</feature>
<dbReference type="InterPro" id="IPR012677">
    <property type="entry name" value="Nucleotide-bd_a/b_plait_sf"/>
</dbReference>
<comment type="caution">
    <text evidence="7">The sequence shown here is derived from an EMBL/GenBank/DDBJ whole genome shotgun (WGS) entry which is preliminary data.</text>
</comment>
<feature type="region of interest" description="Disordered" evidence="5">
    <location>
        <begin position="353"/>
        <end position="407"/>
    </location>
</feature>
<keyword evidence="1" id="KW-0597">Phosphoprotein</keyword>
<keyword evidence="3 4" id="KW-0694">RNA-binding</keyword>
<organism evidence="7 8">
    <name type="scientific">Protomyces lactucae-debilis</name>
    <dbReference type="NCBI Taxonomy" id="2754530"/>
    <lineage>
        <taxon>Eukaryota</taxon>
        <taxon>Fungi</taxon>
        <taxon>Dikarya</taxon>
        <taxon>Ascomycota</taxon>
        <taxon>Taphrinomycotina</taxon>
        <taxon>Taphrinomycetes</taxon>
        <taxon>Taphrinales</taxon>
        <taxon>Protomycetaceae</taxon>
        <taxon>Protomyces</taxon>
    </lineage>
</organism>
<evidence type="ECO:0000256" key="5">
    <source>
        <dbReference type="SAM" id="MobiDB-lite"/>
    </source>
</evidence>
<dbReference type="GO" id="GO:0005634">
    <property type="term" value="C:nucleus"/>
    <property type="evidence" value="ECO:0007669"/>
    <property type="project" value="InterPro"/>
</dbReference>
<evidence type="ECO:0000256" key="3">
    <source>
        <dbReference type="ARBA" id="ARBA00022884"/>
    </source>
</evidence>
<feature type="compositionally biased region" description="Basic and acidic residues" evidence="5">
    <location>
        <begin position="53"/>
        <end position="83"/>
    </location>
</feature>
<dbReference type="CDD" id="cd12284">
    <property type="entry name" value="RRM2_RBM23_RBM39"/>
    <property type="match status" value="1"/>
</dbReference>
<dbReference type="SMART" id="SM00360">
    <property type="entry name" value="RRM"/>
    <property type="match status" value="3"/>
</dbReference>
<evidence type="ECO:0000313" key="7">
    <source>
        <dbReference type="EMBL" id="ORY82689.1"/>
    </source>
</evidence>
<keyword evidence="2" id="KW-0677">Repeat</keyword>
<dbReference type="PANTHER" id="PTHR48036">
    <property type="entry name" value="SPLICING FACTOR (PAD-1), PUTATIVE (AFU_ORTHOLOGUE AFUA_1G15810)-RELATED"/>
    <property type="match status" value="1"/>
</dbReference>
<reference evidence="7 8" key="1">
    <citation type="submission" date="2016-07" db="EMBL/GenBank/DDBJ databases">
        <title>Pervasive Adenine N6-methylation of Active Genes in Fungi.</title>
        <authorList>
            <consortium name="DOE Joint Genome Institute"/>
            <person name="Mondo S.J."/>
            <person name="Dannebaum R.O."/>
            <person name="Kuo R.C."/>
            <person name="Labutti K."/>
            <person name="Haridas S."/>
            <person name="Kuo A."/>
            <person name="Salamov A."/>
            <person name="Ahrendt S.R."/>
            <person name="Lipzen A."/>
            <person name="Sullivan W."/>
            <person name="Andreopoulos W.B."/>
            <person name="Clum A."/>
            <person name="Lindquist E."/>
            <person name="Daum C."/>
            <person name="Ramamoorthy G.K."/>
            <person name="Gryganskyi A."/>
            <person name="Culley D."/>
            <person name="Magnuson J.K."/>
            <person name="James T.Y."/>
            <person name="O'Malley M.A."/>
            <person name="Stajich J.E."/>
            <person name="Spatafora J.W."/>
            <person name="Visel A."/>
            <person name="Grigoriev I.V."/>
        </authorList>
    </citation>
    <scope>NUCLEOTIDE SEQUENCE [LARGE SCALE GENOMIC DNA]</scope>
    <source>
        <strain evidence="7 8">12-1054</strain>
    </source>
</reference>
<dbReference type="InterPro" id="IPR000504">
    <property type="entry name" value="RRM_dom"/>
</dbReference>
<dbReference type="STRING" id="56484.A0A1Y2FFI8"/>
<evidence type="ECO:0000256" key="2">
    <source>
        <dbReference type="ARBA" id="ARBA00022737"/>
    </source>
</evidence>
<dbReference type="NCBIfam" id="TIGR01622">
    <property type="entry name" value="SF-CC1"/>
    <property type="match status" value="1"/>
</dbReference>
<keyword evidence="8" id="KW-1185">Reference proteome</keyword>
<dbReference type="OrthoDB" id="5411533at2759"/>
<dbReference type="GO" id="GO:0006397">
    <property type="term" value="P:mRNA processing"/>
    <property type="evidence" value="ECO:0007669"/>
    <property type="project" value="InterPro"/>
</dbReference>
<dbReference type="FunFam" id="3.30.70.330:FF:000172">
    <property type="entry name" value="RNA splicing factor Pad-1"/>
    <property type="match status" value="1"/>
</dbReference>
<dbReference type="PROSITE" id="PS50102">
    <property type="entry name" value="RRM"/>
    <property type="match status" value="3"/>
</dbReference>
<dbReference type="InterPro" id="IPR035979">
    <property type="entry name" value="RBD_domain_sf"/>
</dbReference>
<feature type="domain" description="RRM" evidence="6">
    <location>
        <begin position="445"/>
        <end position="522"/>
    </location>
</feature>
<name>A0A1Y2FFI8_PROLT</name>
<gene>
    <name evidence="7" type="ORF">BCR37DRAFT_410034</name>
</gene>
<dbReference type="InterPro" id="IPR029123">
    <property type="entry name" value="RBM39_linker"/>
</dbReference>
<feature type="compositionally biased region" description="Basic and acidic residues" evidence="5">
    <location>
        <begin position="132"/>
        <end position="145"/>
    </location>
</feature>
<evidence type="ECO:0000256" key="1">
    <source>
        <dbReference type="ARBA" id="ARBA00022553"/>
    </source>
</evidence>
<evidence type="ECO:0000313" key="8">
    <source>
        <dbReference type="Proteomes" id="UP000193685"/>
    </source>
</evidence>
<dbReference type="Pfam" id="PF15519">
    <property type="entry name" value="RBM39linker"/>
    <property type="match status" value="1"/>
</dbReference>
<accession>A0A1Y2FFI8</accession>
<dbReference type="CDD" id="cd12285">
    <property type="entry name" value="RRM3_RBM39_like"/>
    <property type="match status" value="1"/>
</dbReference>
<protein>
    <recommendedName>
        <fullName evidence="6">RRM domain-containing protein</fullName>
    </recommendedName>
</protein>
<feature type="compositionally biased region" description="Basic and acidic residues" evidence="5">
    <location>
        <begin position="371"/>
        <end position="404"/>
    </location>
</feature>
<feature type="domain" description="RRM" evidence="6">
    <location>
        <begin position="252"/>
        <end position="330"/>
    </location>
</feature>
<dbReference type="Proteomes" id="UP000193685">
    <property type="component" value="Unassembled WGS sequence"/>
</dbReference>
<feature type="compositionally biased region" description="Polar residues" evidence="5">
    <location>
        <begin position="15"/>
        <end position="26"/>
    </location>
</feature>
<dbReference type="Pfam" id="PF00076">
    <property type="entry name" value="RRM_1"/>
    <property type="match status" value="3"/>
</dbReference>
<dbReference type="InterPro" id="IPR006509">
    <property type="entry name" value="RBM39_SF"/>
</dbReference>
<dbReference type="SMART" id="SM00361">
    <property type="entry name" value="RRM_1"/>
    <property type="match status" value="1"/>
</dbReference>
<dbReference type="EMBL" id="MCFI01000009">
    <property type="protein sequence ID" value="ORY82689.1"/>
    <property type="molecule type" value="Genomic_DNA"/>
</dbReference>
<evidence type="ECO:0000259" key="6">
    <source>
        <dbReference type="PROSITE" id="PS50102"/>
    </source>
</evidence>
<dbReference type="GO" id="GO:0003723">
    <property type="term" value="F:RNA binding"/>
    <property type="evidence" value="ECO:0007669"/>
    <property type="project" value="UniProtKB-UniRule"/>
</dbReference>
<dbReference type="Gene3D" id="3.30.70.330">
    <property type="match status" value="3"/>
</dbReference>
<dbReference type="RefSeq" id="XP_040725560.1">
    <property type="nucleotide sequence ID" value="XM_040872170.1"/>
</dbReference>
<dbReference type="OMA" id="GRDNDKG"/>
<feature type="domain" description="RRM" evidence="6">
    <location>
        <begin position="148"/>
        <end position="225"/>
    </location>
</feature>
<dbReference type="AlphaFoldDB" id="A0A1Y2FFI8"/>
<feature type="compositionally biased region" description="Basic residues" evidence="5">
    <location>
        <begin position="84"/>
        <end position="93"/>
    </location>
</feature>